<evidence type="ECO:0000259" key="1">
    <source>
        <dbReference type="Pfam" id="PF08241"/>
    </source>
</evidence>
<evidence type="ECO:0000313" key="3">
    <source>
        <dbReference type="Proteomes" id="UP001166251"/>
    </source>
</evidence>
<gene>
    <name evidence="2" type="ORF">K0504_07235</name>
</gene>
<evidence type="ECO:0000313" key="2">
    <source>
        <dbReference type="EMBL" id="MBW8190824.1"/>
    </source>
</evidence>
<dbReference type="InterPro" id="IPR050508">
    <property type="entry name" value="Methyltransf_Superfamily"/>
</dbReference>
<protein>
    <submittedName>
        <fullName evidence="2">Class I SAM-dependent methyltransferase</fullName>
    </submittedName>
</protein>
<keyword evidence="2" id="KW-0489">Methyltransferase</keyword>
<keyword evidence="2" id="KW-0808">Transferase</keyword>
<dbReference type="PANTHER" id="PTHR42912:SF80">
    <property type="entry name" value="METHYLTRANSFERASE DOMAIN-CONTAINING PROTEIN"/>
    <property type="match status" value="1"/>
</dbReference>
<reference evidence="2" key="1">
    <citation type="submission" date="2021-07" db="EMBL/GenBank/DDBJ databases">
        <title>Neiella marina sp. nov., isolated from the intestinal content of sea cucumber Apostichopus japonicus.</title>
        <authorList>
            <person name="Bai X."/>
        </authorList>
    </citation>
    <scope>NUCLEOTIDE SEQUENCE</scope>
    <source>
        <strain evidence="2">126</strain>
    </source>
</reference>
<sequence>MTEQASSNWERFYNDNAPMLYPTEWVMRTLAGAKYPNMKLDKRHYKGASILDLSTGDGRNLELLHRLGFNITATEISEPLVASVKRNMPANYQAQIKFEICFNHDLPFADSSFDYFLSCSSLYYLNDGVEFDDILTEAFRIIKPSGYLIFSLPTIDNSVLANAQKIAPNRYTITNDPHGLRNGIDFFVIHDEQEIADLLEEHCSHVAIGHEATNYYGLNVSCYYVVCQKQA</sequence>
<keyword evidence="3" id="KW-1185">Reference proteome</keyword>
<dbReference type="Proteomes" id="UP001166251">
    <property type="component" value="Unassembled WGS sequence"/>
</dbReference>
<dbReference type="PANTHER" id="PTHR42912">
    <property type="entry name" value="METHYLTRANSFERASE"/>
    <property type="match status" value="1"/>
</dbReference>
<dbReference type="SUPFAM" id="SSF53335">
    <property type="entry name" value="S-adenosyl-L-methionine-dependent methyltransferases"/>
    <property type="match status" value="1"/>
</dbReference>
<feature type="domain" description="Methyltransferase type 11" evidence="1">
    <location>
        <begin position="51"/>
        <end position="150"/>
    </location>
</feature>
<dbReference type="InterPro" id="IPR013216">
    <property type="entry name" value="Methyltransf_11"/>
</dbReference>
<dbReference type="GO" id="GO:0032259">
    <property type="term" value="P:methylation"/>
    <property type="evidence" value="ECO:0007669"/>
    <property type="project" value="UniProtKB-KW"/>
</dbReference>
<name>A0ABS7EEQ8_9GAMM</name>
<organism evidence="2 3">
    <name type="scientific">Neiella holothuriorum</name>
    <dbReference type="NCBI Taxonomy" id="2870530"/>
    <lineage>
        <taxon>Bacteria</taxon>
        <taxon>Pseudomonadati</taxon>
        <taxon>Pseudomonadota</taxon>
        <taxon>Gammaproteobacteria</taxon>
        <taxon>Alteromonadales</taxon>
        <taxon>Echinimonadaceae</taxon>
        <taxon>Neiella</taxon>
    </lineage>
</organism>
<accession>A0ABS7EEQ8</accession>
<dbReference type="Pfam" id="PF08241">
    <property type="entry name" value="Methyltransf_11"/>
    <property type="match status" value="1"/>
</dbReference>
<dbReference type="GO" id="GO:0008168">
    <property type="term" value="F:methyltransferase activity"/>
    <property type="evidence" value="ECO:0007669"/>
    <property type="project" value="UniProtKB-KW"/>
</dbReference>
<dbReference type="RefSeq" id="WP_220103504.1">
    <property type="nucleotide sequence ID" value="NZ_JAHZSS010000006.1"/>
</dbReference>
<dbReference type="EMBL" id="JAHZSS010000006">
    <property type="protein sequence ID" value="MBW8190824.1"/>
    <property type="molecule type" value="Genomic_DNA"/>
</dbReference>
<dbReference type="Gene3D" id="3.40.50.150">
    <property type="entry name" value="Vaccinia Virus protein VP39"/>
    <property type="match status" value="1"/>
</dbReference>
<comment type="caution">
    <text evidence="2">The sequence shown here is derived from an EMBL/GenBank/DDBJ whole genome shotgun (WGS) entry which is preliminary data.</text>
</comment>
<dbReference type="CDD" id="cd02440">
    <property type="entry name" value="AdoMet_MTases"/>
    <property type="match status" value="1"/>
</dbReference>
<proteinExistence type="predicted"/>
<dbReference type="InterPro" id="IPR029063">
    <property type="entry name" value="SAM-dependent_MTases_sf"/>
</dbReference>